<sequence>MEKIMAIISKTSFGESVRITTWGNQPRFNKFDPFEVGKHTRSTKVGLIIAPSTSAGEGFGRIRKNGIGGSVIRAEGILLNSAGMAGIIQTADCPVIVIRNPKNGKVMMTHAGRAALTPGRMPNGTPHNIVSKVYQMVLGDSNPAYLQTHITACICGKCFVHDFHGSEEYIKSFDKFGPTVFTNRARGELDMKAVIVKQLTGFGVMRENITWDSKCTKETSGLSSLRKGSSSRNTIVVERLS</sequence>
<keyword evidence="4" id="KW-0479">Metal-binding</keyword>
<evidence type="ECO:0000313" key="9">
    <source>
        <dbReference type="EMBL" id="PIW96649.1"/>
    </source>
</evidence>
<protein>
    <recommendedName>
        <fullName evidence="11">Laccase domain-containing protein</fullName>
    </recommendedName>
</protein>
<dbReference type="InterPro" id="IPR011324">
    <property type="entry name" value="Cytotoxic_necrot_fac-like_cat"/>
</dbReference>
<evidence type="ECO:0000256" key="2">
    <source>
        <dbReference type="ARBA" id="ARBA00007353"/>
    </source>
</evidence>
<comment type="caution">
    <text evidence="9">The sequence shown here is derived from an EMBL/GenBank/DDBJ whole genome shotgun (WGS) entry which is preliminary data.</text>
</comment>
<evidence type="ECO:0008006" key="11">
    <source>
        <dbReference type="Google" id="ProtNLM"/>
    </source>
</evidence>
<name>A0A2M7IMU5_9BACT</name>
<dbReference type="SUPFAM" id="SSF64438">
    <property type="entry name" value="CNF1/YfiH-like putative cysteine hydrolases"/>
    <property type="match status" value="1"/>
</dbReference>
<accession>A0A2M7IMU5</accession>
<gene>
    <name evidence="9" type="ORF">COZ82_03890</name>
</gene>
<dbReference type="Gene3D" id="3.60.140.10">
    <property type="entry name" value="CNF1/YfiH-like putative cysteine hydrolases"/>
    <property type="match status" value="1"/>
</dbReference>
<evidence type="ECO:0000256" key="4">
    <source>
        <dbReference type="ARBA" id="ARBA00022723"/>
    </source>
</evidence>
<dbReference type="InterPro" id="IPR003730">
    <property type="entry name" value="Cu_polyphenol_OxRdtase"/>
</dbReference>
<evidence type="ECO:0000313" key="10">
    <source>
        <dbReference type="Proteomes" id="UP000230837"/>
    </source>
</evidence>
<evidence type="ECO:0000256" key="7">
    <source>
        <dbReference type="ARBA" id="ARBA00048968"/>
    </source>
</evidence>
<evidence type="ECO:0000256" key="1">
    <source>
        <dbReference type="ARBA" id="ARBA00000553"/>
    </source>
</evidence>
<comment type="catalytic activity">
    <reaction evidence="6">
        <text>adenosine + H2O + H(+) = inosine + NH4(+)</text>
        <dbReference type="Rhea" id="RHEA:24408"/>
        <dbReference type="ChEBI" id="CHEBI:15377"/>
        <dbReference type="ChEBI" id="CHEBI:15378"/>
        <dbReference type="ChEBI" id="CHEBI:16335"/>
        <dbReference type="ChEBI" id="CHEBI:17596"/>
        <dbReference type="ChEBI" id="CHEBI:28938"/>
        <dbReference type="EC" id="3.5.4.4"/>
    </reaction>
    <physiologicalReaction direction="left-to-right" evidence="6">
        <dbReference type="Rhea" id="RHEA:24409"/>
    </physiologicalReaction>
</comment>
<comment type="similarity">
    <text evidence="2">Belongs to the purine nucleoside phosphorylase YfiH/LACC1 family.</text>
</comment>
<dbReference type="Pfam" id="PF02578">
    <property type="entry name" value="Cu-oxidase_4"/>
    <property type="match status" value="1"/>
</dbReference>
<dbReference type="Proteomes" id="UP000230837">
    <property type="component" value="Unassembled WGS sequence"/>
</dbReference>
<evidence type="ECO:0000256" key="8">
    <source>
        <dbReference type="ARBA" id="ARBA00049893"/>
    </source>
</evidence>
<dbReference type="GO" id="GO:0046872">
    <property type="term" value="F:metal ion binding"/>
    <property type="evidence" value="ECO:0007669"/>
    <property type="project" value="UniProtKB-KW"/>
</dbReference>
<comment type="catalytic activity">
    <reaction evidence="1">
        <text>inosine + phosphate = alpha-D-ribose 1-phosphate + hypoxanthine</text>
        <dbReference type="Rhea" id="RHEA:27646"/>
        <dbReference type="ChEBI" id="CHEBI:17368"/>
        <dbReference type="ChEBI" id="CHEBI:17596"/>
        <dbReference type="ChEBI" id="CHEBI:43474"/>
        <dbReference type="ChEBI" id="CHEBI:57720"/>
        <dbReference type="EC" id="2.4.2.1"/>
    </reaction>
    <physiologicalReaction direction="left-to-right" evidence="1">
        <dbReference type="Rhea" id="RHEA:27647"/>
    </physiologicalReaction>
</comment>
<comment type="catalytic activity">
    <reaction evidence="7">
        <text>adenosine + phosphate = alpha-D-ribose 1-phosphate + adenine</text>
        <dbReference type="Rhea" id="RHEA:27642"/>
        <dbReference type="ChEBI" id="CHEBI:16335"/>
        <dbReference type="ChEBI" id="CHEBI:16708"/>
        <dbReference type="ChEBI" id="CHEBI:43474"/>
        <dbReference type="ChEBI" id="CHEBI:57720"/>
        <dbReference type="EC" id="2.4.2.1"/>
    </reaction>
    <physiologicalReaction direction="left-to-right" evidence="7">
        <dbReference type="Rhea" id="RHEA:27643"/>
    </physiologicalReaction>
</comment>
<comment type="catalytic activity">
    <reaction evidence="8">
        <text>S-methyl-5'-thioadenosine + phosphate = 5-(methylsulfanyl)-alpha-D-ribose 1-phosphate + adenine</text>
        <dbReference type="Rhea" id="RHEA:11852"/>
        <dbReference type="ChEBI" id="CHEBI:16708"/>
        <dbReference type="ChEBI" id="CHEBI:17509"/>
        <dbReference type="ChEBI" id="CHEBI:43474"/>
        <dbReference type="ChEBI" id="CHEBI:58533"/>
        <dbReference type="EC" id="2.4.2.28"/>
    </reaction>
    <physiologicalReaction direction="left-to-right" evidence="8">
        <dbReference type="Rhea" id="RHEA:11853"/>
    </physiologicalReaction>
</comment>
<evidence type="ECO:0000256" key="3">
    <source>
        <dbReference type="ARBA" id="ARBA00022679"/>
    </source>
</evidence>
<dbReference type="AlphaFoldDB" id="A0A2M7IMU5"/>
<proteinExistence type="inferred from homology"/>
<reference evidence="10" key="1">
    <citation type="submission" date="2017-09" db="EMBL/GenBank/DDBJ databases">
        <title>Depth-based differentiation of microbial function through sediment-hosted aquifers and enrichment of novel symbionts in the deep terrestrial subsurface.</title>
        <authorList>
            <person name="Probst A.J."/>
            <person name="Ladd B."/>
            <person name="Jarett J.K."/>
            <person name="Geller-Mcgrath D.E."/>
            <person name="Sieber C.M.K."/>
            <person name="Emerson J.B."/>
            <person name="Anantharaman K."/>
            <person name="Thomas B.C."/>
            <person name="Malmstrom R."/>
            <person name="Stieglmeier M."/>
            <person name="Klingl A."/>
            <person name="Woyke T."/>
            <person name="Ryan C.M."/>
            <person name="Banfield J.F."/>
        </authorList>
    </citation>
    <scope>NUCLEOTIDE SEQUENCE [LARGE SCALE GENOMIC DNA]</scope>
</reference>
<keyword evidence="3" id="KW-0808">Transferase</keyword>
<evidence type="ECO:0000256" key="6">
    <source>
        <dbReference type="ARBA" id="ARBA00047989"/>
    </source>
</evidence>
<evidence type="ECO:0000256" key="5">
    <source>
        <dbReference type="ARBA" id="ARBA00022833"/>
    </source>
</evidence>
<dbReference type="InterPro" id="IPR038371">
    <property type="entry name" value="Cu_polyphenol_OxRdtase_sf"/>
</dbReference>
<dbReference type="GO" id="GO:0017061">
    <property type="term" value="F:S-methyl-5-thioadenosine phosphorylase activity"/>
    <property type="evidence" value="ECO:0007669"/>
    <property type="project" value="UniProtKB-EC"/>
</dbReference>
<keyword evidence="5" id="KW-0862">Zinc</keyword>
<organism evidence="9 10">
    <name type="scientific">Candidatus Kaiserbacteria bacterium CG_4_8_14_3_um_filter_38_9</name>
    <dbReference type="NCBI Taxonomy" id="1974599"/>
    <lineage>
        <taxon>Bacteria</taxon>
        <taxon>Candidatus Kaiseribacteriota</taxon>
    </lineage>
</organism>
<dbReference type="EMBL" id="PFHR01000206">
    <property type="protein sequence ID" value="PIW96649.1"/>
    <property type="molecule type" value="Genomic_DNA"/>
</dbReference>